<name>A0A540N0A2_MALBA</name>
<evidence type="ECO:0000259" key="1">
    <source>
        <dbReference type="PROSITE" id="PS50822"/>
    </source>
</evidence>
<organism evidence="2 3">
    <name type="scientific">Malus baccata</name>
    <name type="common">Siberian crab apple</name>
    <name type="synonym">Pyrus baccata</name>
    <dbReference type="NCBI Taxonomy" id="106549"/>
    <lineage>
        <taxon>Eukaryota</taxon>
        <taxon>Viridiplantae</taxon>
        <taxon>Streptophyta</taxon>
        <taxon>Embryophyta</taxon>
        <taxon>Tracheophyta</taxon>
        <taxon>Spermatophyta</taxon>
        <taxon>Magnoliopsida</taxon>
        <taxon>eudicotyledons</taxon>
        <taxon>Gunneridae</taxon>
        <taxon>Pentapetalae</taxon>
        <taxon>rosids</taxon>
        <taxon>fabids</taxon>
        <taxon>Rosales</taxon>
        <taxon>Rosaceae</taxon>
        <taxon>Amygdaloideae</taxon>
        <taxon>Maleae</taxon>
        <taxon>Malus</taxon>
    </lineage>
</organism>
<dbReference type="STRING" id="106549.A0A540N0A2"/>
<gene>
    <name evidence="2" type="ORF">C1H46_010361</name>
</gene>
<reference evidence="2 3" key="1">
    <citation type="journal article" date="2019" name="G3 (Bethesda)">
        <title>Sequencing of a Wild Apple (Malus baccata) Genome Unravels the Differences Between Cultivated and Wild Apple Species Regarding Disease Resistance and Cold Tolerance.</title>
        <authorList>
            <person name="Chen X."/>
        </authorList>
    </citation>
    <scope>NUCLEOTIDE SEQUENCE [LARGE SCALE GENOMIC DNA]</scope>
    <source>
        <strain evidence="3">cv. Shandingzi</strain>
        <tissue evidence="2">Leaves</tissue>
    </source>
</reference>
<proteinExistence type="predicted"/>
<evidence type="ECO:0000313" key="2">
    <source>
        <dbReference type="EMBL" id="TQE03990.1"/>
    </source>
</evidence>
<sequence length="266" mass="29792">MVEHNGYNKDELIQREFGMNIREDMALVNACVLQPPSLEYHDTGREKFENPRMGQWNMINKVGGRSTVLTDAIQRRIPLVSDNPTIIFGAGVNYPHPGEDSPSIAAEGYLPPVTYVVVWKTRHTRLFPTDHQKTDKSGNIQPGTVVDTQICLTEFDFYLNSHAGIQGTSRPAHYHVLYDENRFTPDALQMLTNNLCYTFARCTRSVSIVPPAYYAHLAAVCARYYIEGEYSDGGSTTGSTAGVAGGVRFRALPEIKENVKEVMFYC</sequence>
<protein>
    <recommendedName>
        <fullName evidence="1">Piwi domain-containing protein</fullName>
    </recommendedName>
</protein>
<dbReference type="PANTHER" id="PTHR22891">
    <property type="entry name" value="EUKARYOTIC TRANSLATION INITIATION FACTOR 2C"/>
    <property type="match status" value="1"/>
</dbReference>
<keyword evidence="3" id="KW-1185">Reference proteome</keyword>
<dbReference type="PROSITE" id="PS50822">
    <property type="entry name" value="PIWI"/>
    <property type="match status" value="1"/>
</dbReference>
<evidence type="ECO:0000313" key="3">
    <source>
        <dbReference type="Proteomes" id="UP000315295"/>
    </source>
</evidence>
<dbReference type="Gene3D" id="3.30.420.10">
    <property type="entry name" value="Ribonuclease H-like superfamily/Ribonuclease H"/>
    <property type="match status" value="1"/>
</dbReference>
<dbReference type="SUPFAM" id="SSF53098">
    <property type="entry name" value="Ribonuclease H-like"/>
    <property type="match status" value="1"/>
</dbReference>
<dbReference type="InterPro" id="IPR036397">
    <property type="entry name" value="RNaseH_sf"/>
</dbReference>
<feature type="domain" description="Piwi" evidence="1">
    <location>
        <begin position="108"/>
        <end position="227"/>
    </location>
</feature>
<accession>A0A540N0A2</accession>
<dbReference type="Proteomes" id="UP000315295">
    <property type="component" value="Unassembled WGS sequence"/>
</dbReference>
<dbReference type="AlphaFoldDB" id="A0A540N0A2"/>
<dbReference type="GO" id="GO:0003676">
    <property type="term" value="F:nucleic acid binding"/>
    <property type="evidence" value="ECO:0007669"/>
    <property type="project" value="InterPro"/>
</dbReference>
<dbReference type="Pfam" id="PF02171">
    <property type="entry name" value="Piwi"/>
    <property type="match status" value="1"/>
</dbReference>
<comment type="caution">
    <text evidence="2">The sequence shown here is derived from an EMBL/GenBank/DDBJ whole genome shotgun (WGS) entry which is preliminary data.</text>
</comment>
<dbReference type="SMART" id="SM00950">
    <property type="entry name" value="Piwi"/>
    <property type="match status" value="1"/>
</dbReference>
<dbReference type="InterPro" id="IPR012337">
    <property type="entry name" value="RNaseH-like_sf"/>
</dbReference>
<dbReference type="EMBL" id="VIEB01000147">
    <property type="protein sequence ID" value="TQE03990.1"/>
    <property type="molecule type" value="Genomic_DNA"/>
</dbReference>
<dbReference type="Pfam" id="PF16488">
    <property type="entry name" value="ArgoL2"/>
    <property type="match status" value="1"/>
</dbReference>
<dbReference type="InterPro" id="IPR032472">
    <property type="entry name" value="ArgoL2"/>
</dbReference>
<dbReference type="InterPro" id="IPR003165">
    <property type="entry name" value="Piwi"/>
</dbReference>